<evidence type="ECO:0000313" key="1">
    <source>
        <dbReference type="EMBL" id="KAJ5724501.1"/>
    </source>
</evidence>
<dbReference type="Gene3D" id="3.90.280.10">
    <property type="entry name" value="PEBP-like"/>
    <property type="match status" value="1"/>
</dbReference>
<dbReference type="InterPro" id="IPR036610">
    <property type="entry name" value="PEBP-like_sf"/>
</dbReference>
<dbReference type="InterPro" id="IPR049556">
    <property type="entry name" value="PhiB"/>
</dbReference>
<dbReference type="CDD" id="cd00457">
    <property type="entry name" value="PEBP"/>
    <property type="match status" value="1"/>
</dbReference>
<sequence>MSKYIEYGLSKLFYNAKGRDAGLFTKTAAFTDFPKPTIDLECPEVGPSGSQLHKDHSADGAGRFPTLSWPAASPETKQFLLISEDPDAPLPKPIVHGIYMGIPPTVTSVSEDDLAQAAEAGVLESGFRYGKNRRGTVYIPCKPLLGHGPHRYFYTIVALGEPIDIATLSEFPTIEEVASEIEGKVIGWGEWIGVYEREWI</sequence>
<organism evidence="1 2">
    <name type="scientific">Penicillium malachiteum</name>
    <dbReference type="NCBI Taxonomy" id="1324776"/>
    <lineage>
        <taxon>Eukaryota</taxon>
        <taxon>Fungi</taxon>
        <taxon>Dikarya</taxon>
        <taxon>Ascomycota</taxon>
        <taxon>Pezizomycotina</taxon>
        <taxon>Eurotiomycetes</taxon>
        <taxon>Eurotiomycetidae</taxon>
        <taxon>Eurotiales</taxon>
        <taxon>Aspergillaceae</taxon>
        <taxon>Penicillium</taxon>
    </lineage>
</organism>
<accession>A0AAD6MVG9</accession>
<evidence type="ECO:0008006" key="3">
    <source>
        <dbReference type="Google" id="ProtNLM"/>
    </source>
</evidence>
<keyword evidence="2" id="KW-1185">Reference proteome</keyword>
<dbReference type="AlphaFoldDB" id="A0AAD6MVG9"/>
<evidence type="ECO:0000313" key="2">
    <source>
        <dbReference type="Proteomes" id="UP001215712"/>
    </source>
</evidence>
<dbReference type="SUPFAM" id="SSF49777">
    <property type="entry name" value="PEBP-like"/>
    <property type="match status" value="1"/>
</dbReference>
<gene>
    <name evidence="1" type="ORF">N7493_006229</name>
</gene>
<dbReference type="InterPro" id="IPR008914">
    <property type="entry name" value="PEBP"/>
</dbReference>
<dbReference type="PANTHER" id="PTHR30289">
    <property type="entry name" value="UNCHARACTERIZED PROTEIN YBCL-RELATED"/>
    <property type="match status" value="1"/>
</dbReference>
<comment type="caution">
    <text evidence="1">The sequence shown here is derived from an EMBL/GenBank/DDBJ whole genome shotgun (WGS) entry which is preliminary data.</text>
</comment>
<dbReference type="Pfam" id="PF01161">
    <property type="entry name" value="PBP"/>
    <property type="match status" value="1"/>
</dbReference>
<dbReference type="Proteomes" id="UP001215712">
    <property type="component" value="Unassembled WGS sequence"/>
</dbReference>
<protein>
    <recommendedName>
        <fullName evidence="3">PEBP-like protein</fullName>
    </recommendedName>
</protein>
<dbReference type="EMBL" id="JAQJAN010000008">
    <property type="protein sequence ID" value="KAJ5724501.1"/>
    <property type="molecule type" value="Genomic_DNA"/>
</dbReference>
<reference evidence="1" key="1">
    <citation type="journal article" date="2023" name="IMA Fungus">
        <title>Comparative genomic study of the Penicillium genus elucidates a diverse pangenome and 15 lateral gene transfer events.</title>
        <authorList>
            <person name="Petersen C."/>
            <person name="Sorensen T."/>
            <person name="Nielsen M.R."/>
            <person name="Sondergaard T.E."/>
            <person name="Sorensen J.L."/>
            <person name="Fitzpatrick D.A."/>
            <person name="Frisvad J.C."/>
            <person name="Nielsen K.L."/>
        </authorList>
    </citation>
    <scope>NUCLEOTIDE SEQUENCE</scope>
    <source>
        <strain evidence="1">IBT 17514</strain>
    </source>
</reference>
<dbReference type="PANTHER" id="PTHR30289:SF1">
    <property type="entry name" value="PEBP (PHOSPHATIDYLETHANOLAMINE-BINDING PROTEIN) FAMILY PROTEIN"/>
    <property type="match status" value="1"/>
</dbReference>
<name>A0AAD6MVG9_9EURO</name>
<reference evidence="1" key="2">
    <citation type="submission" date="2023-01" db="EMBL/GenBank/DDBJ databases">
        <authorList>
            <person name="Petersen C."/>
        </authorList>
    </citation>
    <scope>NUCLEOTIDE SEQUENCE</scope>
    <source>
        <strain evidence="1">IBT 17514</strain>
    </source>
</reference>
<proteinExistence type="predicted"/>